<accession>F1TG57</accession>
<dbReference type="SUPFAM" id="SSF56042">
    <property type="entry name" value="PurM C-terminal domain-like"/>
    <property type="match status" value="1"/>
</dbReference>
<dbReference type="Gene3D" id="3.30.1330.10">
    <property type="entry name" value="PurM-like, N-terminal domain"/>
    <property type="match status" value="1"/>
</dbReference>
<feature type="domain" description="PurM-like C-terminal" evidence="3">
    <location>
        <begin position="163"/>
        <end position="314"/>
    </location>
</feature>
<dbReference type="AlphaFoldDB" id="F1TG57"/>
<keyword evidence="5" id="KW-1185">Reference proteome</keyword>
<reference evidence="4" key="1">
    <citation type="submission" date="2009-07" db="EMBL/GenBank/DDBJ databases">
        <authorList>
            <consortium name="US DOE Joint Genome Institute (JGI-PGF)"/>
            <person name="Lucas S."/>
            <person name="Copeland A."/>
            <person name="Lapidus A."/>
            <person name="Glavina del Rio T."/>
            <person name="Tice H."/>
            <person name="Bruce D."/>
            <person name="Goodwin L."/>
            <person name="Pitluck S."/>
            <person name="Larimer F."/>
            <person name="Land M.L."/>
            <person name="Mouttaki H."/>
            <person name="He Z."/>
            <person name="Zhou J."/>
            <person name="Hemme C.L."/>
        </authorList>
    </citation>
    <scope>NUCLEOTIDE SEQUENCE</scope>
    <source>
        <strain evidence="4">DSM 2782</strain>
    </source>
</reference>
<sequence>MEKNMITIAHGSGGTATSKLIEQIFKKHFCNDILSQGDDSARLDIGDARNLVFTTDSFVVTPIFFNGGNIGKLAVCGTVNDLATSGAKPLYLSCGFIIEEGFDIEELERIVEAMGATAKECGVKIVTGDTKVVQKGAADKVFINTSGIGILPDGVNISGRNAKVGDKIIISGTIGDHGSSIFLERESIGFNANIKSDCAPLSGMVQDILSVVPEVHVLRDPTRGGVATTLNEIAVQSNVSILIREDSLPVKREVQGVCELLGMDPLYMANEGKMLCFVGEDKADTVLEALRNNKYGKDARIIGEVTEEGQPKVLLKALSGGSRIISVLAGDQLPRIC</sequence>
<dbReference type="Pfam" id="PF00586">
    <property type="entry name" value="AIRS"/>
    <property type="match status" value="1"/>
</dbReference>
<protein>
    <submittedName>
        <fullName evidence="4">Hydrogenase expression/formation protein HypE</fullName>
    </submittedName>
</protein>
<comment type="caution">
    <text evidence="4">The sequence shown here is derived from an EMBL/GenBank/DDBJ whole genome shotgun (WGS) entry which is preliminary data.</text>
</comment>
<dbReference type="PANTHER" id="PTHR30303">
    <property type="entry name" value="HYDROGENASE ISOENZYMES FORMATION PROTEIN HYPE"/>
    <property type="match status" value="1"/>
</dbReference>
<reference evidence="4" key="2">
    <citation type="submission" date="2011-01" db="EMBL/GenBank/DDBJ databases">
        <title>The Non-contiguous Finished genome of Clostridium papyrosolvens.</title>
        <authorList>
            <person name="Lucas S."/>
            <person name="Copeland A."/>
            <person name="Lapidus A."/>
            <person name="Cheng J.-F."/>
            <person name="Goodwin L."/>
            <person name="Pitluck S."/>
            <person name="Misra M."/>
            <person name="Chertkov O."/>
            <person name="Detter J.C."/>
            <person name="Han C."/>
            <person name="Tapia R."/>
            <person name="Land M."/>
            <person name="Hauser L."/>
            <person name="Kyrpides N."/>
            <person name="Ivanova N."/>
            <person name="Pagani I."/>
            <person name="Mouttaki H."/>
            <person name="He Z."/>
            <person name="Zhou J."/>
            <person name="Hemme C.L."/>
            <person name="Woyke T."/>
        </authorList>
    </citation>
    <scope>NUCLEOTIDE SEQUENCE [LARGE SCALE GENOMIC DNA]</scope>
    <source>
        <strain evidence="4">DSM 2782</strain>
    </source>
</reference>
<feature type="domain" description="PurM-like N-terminal" evidence="2">
    <location>
        <begin position="37"/>
        <end position="150"/>
    </location>
</feature>
<dbReference type="EMBL" id="ACXX02000012">
    <property type="protein sequence ID" value="EGD46676.1"/>
    <property type="molecule type" value="Genomic_DNA"/>
</dbReference>
<dbReference type="InterPro" id="IPR010918">
    <property type="entry name" value="PurM-like_C_dom"/>
</dbReference>
<dbReference type="InterPro" id="IPR036921">
    <property type="entry name" value="PurM-like_N_sf"/>
</dbReference>
<organism evidence="4 5">
    <name type="scientific">Ruminiclostridium papyrosolvens DSM 2782</name>
    <dbReference type="NCBI Taxonomy" id="588581"/>
    <lineage>
        <taxon>Bacteria</taxon>
        <taxon>Bacillati</taxon>
        <taxon>Bacillota</taxon>
        <taxon>Clostridia</taxon>
        <taxon>Eubacteriales</taxon>
        <taxon>Oscillospiraceae</taxon>
        <taxon>Ruminiclostridium</taxon>
    </lineage>
</organism>
<dbReference type="InterPro" id="IPR036676">
    <property type="entry name" value="PurM-like_C_sf"/>
</dbReference>
<dbReference type="PANTHER" id="PTHR30303:SF0">
    <property type="entry name" value="CARBAMOYL DEHYDRATASE HYPE"/>
    <property type="match status" value="1"/>
</dbReference>
<dbReference type="NCBIfam" id="TIGR02124">
    <property type="entry name" value="hypE"/>
    <property type="match status" value="1"/>
</dbReference>
<dbReference type="eggNOG" id="COG0309">
    <property type="taxonomic scope" value="Bacteria"/>
</dbReference>
<dbReference type="GO" id="GO:0051604">
    <property type="term" value="P:protein maturation"/>
    <property type="evidence" value="ECO:0007669"/>
    <property type="project" value="TreeGrafter"/>
</dbReference>
<dbReference type="STRING" id="588581.Cpap_1060"/>
<comment type="similarity">
    <text evidence="1">Belongs to the HypE family.</text>
</comment>
<dbReference type="SUPFAM" id="SSF55326">
    <property type="entry name" value="PurM N-terminal domain-like"/>
    <property type="match status" value="1"/>
</dbReference>
<dbReference type="InterPro" id="IPR011854">
    <property type="entry name" value="HypE"/>
</dbReference>
<dbReference type="RefSeq" id="WP_004621066.1">
    <property type="nucleotide sequence ID" value="NZ_ACXX02000012.1"/>
</dbReference>
<dbReference type="Proteomes" id="UP000003860">
    <property type="component" value="Unassembled WGS sequence"/>
</dbReference>
<evidence type="ECO:0000313" key="5">
    <source>
        <dbReference type="Proteomes" id="UP000003860"/>
    </source>
</evidence>
<dbReference type="PIRSF" id="PIRSF005644">
    <property type="entry name" value="Hdrgns_mtr_HypE"/>
    <property type="match status" value="1"/>
</dbReference>
<evidence type="ECO:0000256" key="1">
    <source>
        <dbReference type="ARBA" id="ARBA00006243"/>
    </source>
</evidence>
<gene>
    <name evidence="4" type="ORF">Cpap_1060</name>
</gene>
<dbReference type="OrthoDB" id="9801934at2"/>
<dbReference type="Pfam" id="PF02769">
    <property type="entry name" value="AIRS_C"/>
    <property type="match status" value="1"/>
</dbReference>
<dbReference type="Gene3D" id="3.90.650.10">
    <property type="entry name" value="PurM-like C-terminal domain"/>
    <property type="match status" value="1"/>
</dbReference>
<evidence type="ECO:0000313" key="4">
    <source>
        <dbReference type="EMBL" id="EGD46676.1"/>
    </source>
</evidence>
<evidence type="ECO:0000259" key="2">
    <source>
        <dbReference type="Pfam" id="PF00586"/>
    </source>
</evidence>
<dbReference type="InterPro" id="IPR016188">
    <property type="entry name" value="PurM-like_N"/>
</dbReference>
<dbReference type="CDD" id="cd02197">
    <property type="entry name" value="HypE"/>
    <property type="match status" value="1"/>
</dbReference>
<proteinExistence type="inferred from homology"/>
<name>F1TG57_9FIRM</name>
<evidence type="ECO:0000259" key="3">
    <source>
        <dbReference type="Pfam" id="PF02769"/>
    </source>
</evidence>